<evidence type="ECO:0000313" key="3">
    <source>
        <dbReference type="Proteomes" id="UP000799750"/>
    </source>
</evidence>
<evidence type="ECO:0000256" key="1">
    <source>
        <dbReference type="SAM" id="SignalP"/>
    </source>
</evidence>
<keyword evidence="1" id="KW-0732">Signal</keyword>
<keyword evidence="3" id="KW-1185">Reference proteome</keyword>
<organism evidence="2 3">
    <name type="scientific">Lophium mytilinum</name>
    <dbReference type="NCBI Taxonomy" id="390894"/>
    <lineage>
        <taxon>Eukaryota</taxon>
        <taxon>Fungi</taxon>
        <taxon>Dikarya</taxon>
        <taxon>Ascomycota</taxon>
        <taxon>Pezizomycotina</taxon>
        <taxon>Dothideomycetes</taxon>
        <taxon>Pleosporomycetidae</taxon>
        <taxon>Mytilinidiales</taxon>
        <taxon>Mytilinidiaceae</taxon>
        <taxon>Lophium</taxon>
    </lineage>
</organism>
<feature type="chain" id="PRO_5025481883" evidence="1">
    <location>
        <begin position="19"/>
        <end position="62"/>
    </location>
</feature>
<evidence type="ECO:0000313" key="2">
    <source>
        <dbReference type="EMBL" id="KAF2491037.1"/>
    </source>
</evidence>
<sequence>MGVGVFAWICLSLPVASGVLGAGERGIGDADVGFGRICYVIDGIDWTWRWVGGIGEWSKMPD</sequence>
<protein>
    <submittedName>
        <fullName evidence="2">Uncharacterized protein</fullName>
    </submittedName>
</protein>
<proteinExistence type="predicted"/>
<dbReference type="AlphaFoldDB" id="A0A6A6QHV5"/>
<reference evidence="2" key="1">
    <citation type="journal article" date="2020" name="Stud. Mycol.">
        <title>101 Dothideomycetes genomes: a test case for predicting lifestyles and emergence of pathogens.</title>
        <authorList>
            <person name="Haridas S."/>
            <person name="Albert R."/>
            <person name="Binder M."/>
            <person name="Bloem J."/>
            <person name="Labutti K."/>
            <person name="Salamov A."/>
            <person name="Andreopoulos B."/>
            <person name="Baker S."/>
            <person name="Barry K."/>
            <person name="Bills G."/>
            <person name="Bluhm B."/>
            <person name="Cannon C."/>
            <person name="Castanera R."/>
            <person name="Culley D."/>
            <person name="Daum C."/>
            <person name="Ezra D."/>
            <person name="Gonzalez J."/>
            <person name="Henrissat B."/>
            <person name="Kuo A."/>
            <person name="Liang C."/>
            <person name="Lipzen A."/>
            <person name="Lutzoni F."/>
            <person name="Magnuson J."/>
            <person name="Mondo S."/>
            <person name="Nolan M."/>
            <person name="Ohm R."/>
            <person name="Pangilinan J."/>
            <person name="Park H.-J."/>
            <person name="Ramirez L."/>
            <person name="Alfaro M."/>
            <person name="Sun H."/>
            <person name="Tritt A."/>
            <person name="Yoshinaga Y."/>
            <person name="Zwiers L.-H."/>
            <person name="Turgeon B."/>
            <person name="Goodwin S."/>
            <person name="Spatafora J."/>
            <person name="Crous P."/>
            <person name="Grigoriev I."/>
        </authorList>
    </citation>
    <scope>NUCLEOTIDE SEQUENCE</scope>
    <source>
        <strain evidence="2">CBS 269.34</strain>
    </source>
</reference>
<accession>A0A6A6QHV5</accession>
<name>A0A6A6QHV5_9PEZI</name>
<dbReference type="EMBL" id="MU004196">
    <property type="protein sequence ID" value="KAF2491037.1"/>
    <property type="molecule type" value="Genomic_DNA"/>
</dbReference>
<dbReference type="Proteomes" id="UP000799750">
    <property type="component" value="Unassembled WGS sequence"/>
</dbReference>
<feature type="signal peptide" evidence="1">
    <location>
        <begin position="1"/>
        <end position="18"/>
    </location>
</feature>
<gene>
    <name evidence="2" type="ORF">BU16DRAFT_530610</name>
</gene>